<name>A0AAW1HY22_SAPOF</name>
<dbReference type="Proteomes" id="UP001443914">
    <property type="component" value="Unassembled WGS sequence"/>
</dbReference>
<dbReference type="PANTHER" id="PTHR34538">
    <property type="entry name" value="EXPRESSED PROTEIN"/>
    <property type="match status" value="1"/>
</dbReference>
<dbReference type="EMBL" id="JBDFQZ010000010">
    <property type="protein sequence ID" value="KAK9681872.1"/>
    <property type="molecule type" value="Genomic_DNA"/>
</dbReference>
<dbReference type="PANTHER" id="PTHR34538:SF10">
    <property type="entry name" value="GENOME ASSEMBLY, CHROMOSOME: A06"/>
    <property type="match status" value="1"/>
</dbReference>
<organism evidence="1 2">
    <name type="scientific">Saponaria officinalis</name>
    <name type="common">Common soapwort</name>
    <name type="synonym">Lychnis saponaria</name>
    <dbReference type="NCBI Taxonomy" id="3572"/>
    <lineage>
        <taxon>Eukaryota</taxon>
        <taxon>Viridiplantae</taxon>
        <taxon>Streptophyta</taxon>
        <taxon>Embryophyta</taxon>
        <taxon>Tracheophyta</taxon>
        <taxon>Spermatophyta</taxon>
        <taxon>Magnoliopsida</taxon>
        <taxon>eudicotyledons</taxon>
        <taxon>Gunneridae</taxon>
        <taxon>Pentapetalae</taxon>
        <taxon>Caryophyllales</taxon>
        <taxon>Caryophyllaceae</taxon>
        <taxon>Caryophylleae</taxon>
        <taxon>Saponaria</taxon>
    </lineage>
</organism>
<protein>
    <submittedName>
        <fullName evidence="1">Uncharacterized protein</fullName>
    </submittedName>
</protein>
<evidence type="ECO:0000313" key="1">
    <source>
        <dbReference type="EMBL" id="KAK9681872.1"/>
    </source>
</evidence>
<keyword evidence="2" id="KW-1185">Reference proteome</keyword>
<evidence type="ECO:0000313" key="2">
    <source>
        <dbReference type="Proteomes" id="UP001443914"/>
    </source>
</evidence>
<comment type="caution">
    <text evidence="1">The sequence shown here is derived from an EMBL/GenBank/DDBJ whole genome shotgun (WGS) entry which is preliminary data.</text>
</comment>
<dbReference type="AlphaFoldDB" id="A0AAW1HY22"/>
<accession>A0AAW1HY22</accession>
<gene>
    <name evidence="1" type="ORF">RND81_10G033700</name>
</gene>
<reference evidence="1" key="1">
    <citation type="submission" date="2024-03" db="EMBL/GenBank/DDBJ databases">
        <title>WGS assembly of Saponaria officinalis var. Norfolk2.</title>
        <authorList>
            <person name="Jenkins J."/>
            <person name="Shu S."/>
            <person name="Grimwood J."/>
            <person name="Barry K."/>
            <person name="Goodstein D."/>
            <person name="Schmutz J."/>
            <person name="Leebens-Mack J."/>
            <person name="Osbourn A."/>
        </authorList>
    </citation>
    <scope>NUCLEOTIDE SEQUENCE [LARGE SCALE GENOMIC DNA]</scope>
    <source>
        <strain evidence="1">JIC</strain>
    </source>
</reference>
<sequence length="124" mass="14368">MMGFARTFGWMNKNVCKIRQCRSLFWRIKAVVKKRVKSHHNLGKKNVKFQYDPSSYALNFDEGVGGGGSSRFMSSTEARLQRGEIFINGDDEKINENCCKLQFMYFLDGNSTWVYVFIDKKIDG</sequence>
<proteinExistence type="predicted"/>